<accession>W4FR04</accession>
<dbReference type="GO" id="GO:0000056">
    <property type="term" value="P:ribosomal small subunit export from nucleus"/>
    <property type="evidence" value="ECO:0007669"/>
    <property type="project" value="TreeGrafter"/>
</dbReference>
<dbReference type="GO" id="GO:0030686">
    <property type="term" value="C:90S preribosome"/>
    <property type="evidence" value="ECO:0007669"/>
    <property type="project" value="TreeGrafter"/>
</dbReference>
<dbReference type="GO" id="GO:0030688">
    <property type="term" value="C:preribosome, small subunit precursor"/>
    <property type="evidence" value="ECO:0007669"/>
    <property type="project" value="TreeGrafter"/>
</dbReference>
<dbReference type="PANTHER" id="PTHR13102:SF0">
    <property type="entry name" value="NUCLEOLAR PROTEIN 9"/>
    <property type="match status" value="1"/>
</dbReference>
<dbReference type="GO" id="GO:0000480">
    <property type="term" value="P:endonucleolytic cleavage in 5'-ETS of tricistronic rRNA transcript (SSU-rRNA, 5.8S rRNA, LSU-rRNA)"/>
    <property type="evidence" value="ECO:0007669"/>
    <property type="project" value="TreeGrafter"/>
</dbReference>
<dbReference type="AlphaFoldDB" id="W4FR04"/>
<dbReference type="STRING" id="112090.W4FR04"/>
<dbReference type="GO" id="GO:0000472">
    <property type="term" value="P:endonucleolytic cleavage to generate mature 5'-end of SSU-rRNA from (SSU-rRNA, 5.8S rRNA, LSU-rRNA)"/>
    <property type="evidence" value="ECO:0007669"/>
    <property type="project" value="TreeGrafter"/>
</dbReference>
<dbReference type="InterPro" id="IPR016024">
    <property type="entry name" value="ARM-type_fold"/>
</dbReference>
<dbReference type="SMART" id="SM00025">
    <property type="entry name" value="Pumilio"/>
    <property type="match status" value="6"/>
</dbReference>
<evidence type="ECO:0000256" key="1">
    <source>
        <dbReference type="ARBA" id="ARBA00022737"/>
    </source>
</evidence>
<feature type="compositionally biased region" description="Basic and acidic residues" evidence="2">
    <location>
        <begin position="16"/>
        <end position="27"/>
    </location>
</feature>
<reference evidence="3" key="1">
    <citation type="submission" date="2013-12" db="EMBL/GenBank/DDBJ databases">
        <title>The Genome Sequence of Aphanomyces astaci APO3.</title>
        <authorList>
            <consortium name="The Broad Institute Genomics Platform"/>
            <person name="Russ C."/>
            <person name="Tyler B."/>
            <person name="van West P."/>
            <person name="Dieguez-Uribeondo J."/>
            <person name="Young S.K."/>
            <person name="Zeng Q."/>
            <person name="Gargeya S."/>
            <person name="Fitzgerald M."/>
            <person name="Abouelleil A."/>
            <person name="Alvarado L."/>
            <person name="Chapman S.B."/>
            <person name="Gainer-Dewar J."/>
            <person name="Goldberg J."/>
            <person name="Griggs A."/>
            <person name="Gujja S."/>
            <person name="Hansen M."/>
            <person name="Howarth C."/>
            <person name="Imamovic A."/>
            <person name="Ireland A."/>
            <person name="Larimer J."/>
            <person name="McCowan C."/>
            <person name="Murphy C."/>
            <person name="Pearson M."/>
            <person name="Poon T.W."/>
            <person name="Priest M."/>
            <person name="Roberts A."/>
            <person name="Saif S."/>
            <person name="Shea T."/>
            <person name="Sykes S."/>
            <person name="Wortman J."/>
            <person name="Nusbaum C."/>
            <person name="Birren B."/>
        </authorList>
    </citation>
    <scope>NUCLEOTIDE SEQUENCE [LARGE SCALE GENOMIC DNA]</scope>
    <source>
        <strain evidence="3">APO3</strain>
    </source>
</reference>
<name>W4FR04_APHAT</name>
<dbReference type="Gene3D" id="1.25.10.10">
    <property type="entry name" value="Leucine-rich Repeat Variant"/>
    <property type="match status" value="3"/>
</dbReference>
<evidence type="ECO:0000256" key="2">
    <source>
        <dbReference type="SAM" id="MobiDB-lite"/>
    </source>
</evidence>
<dbReference type="PANTHER" id="PTHR13102">
    <property type="entry name" value="NUCLEOLAR PROTEIN 9"/>
    <property type="match status" value="1"/>
</dbReference>
<dbReference type="InterPro" id="IPR011989">
    <property type="entry name" value="ARM-like"/>
</dbReference>
<dbReference type="InterPro" id="IPR040000">
    <property type="entry name" value="NOP9"/>
</dbReference>
<dbReference type="GeneID" id="20816884"/>
<evidence type="ECO:0000313" key="3">
    <source>
        <dbReference type="EMBL" id="ETV69244.1"/>
    </source>
</evidence>
<dbReference type="Pfam" id="PF22493">
    <property type="entry name" value="PUF_NOP9"/>
    <property type="match status" value="1"/>
</dbReference>
<feature type="compositionally biased region" description="Low complexity" evidence="2">
    <location>
        <begin position="635"/>
        <end position="647"/>
    </location>
</feature>
<dbReference type="GO" id="GO:0005730">
    <property type="term" value="C:nucleolus"/>
    <property type="evidence" value="ECO:0007669"/>
    <property type="project" value="TreeGrafter"/>
</dbReference>
<feature type="region of interest" description="Disordered" evidence="2">
    <location>
        <begin position="1"/>
        <end position="27"/>
    </location>
</feature>
<dbReference type="OrthoDB" id="392571at2759"/>
<dbReference type="SUPFAM" id="SSF48371">
    <property type="entry name" value="ARM repeat"/>
    <property type="match status" value="2"/>
</dbReference>
<organism evidence="3">
    <name type="scientific">Aphanomyces astaci</name>
    <name type="common">Crayfish plague agent</name>
    <dbReference type="NCBI Taxonomy" id="112090"/>
    <lineage>
        <taxon>Eukaryota</taxon>
        <taxon>Sar</taxon>
        <taxon>Stramenopiles</taxon>
        <taxon>Oomycota</taxon>
        <taxon>Saprolegniomycetes</taxon>
        <taxon>Saprolegniales</taxon>
        <taxon>Verrucalvaceae</taxon>
        <taxon>Aphanomyces</taxon>
    </lineage>
</organism>
<dbReference type="InterPro" id="IPR001313">
    <property type="entry name" value="Pumilio_RNA-bd_rpt"/>
</dbReference>
<keyword evidence="1" id="KW-0677">Repeat</keyword>
<dbReference type="GO" id="GO:0003723">
    <property type="term" value="F:RNA binding"/>
    <property type="evidence" value="ECO:0007669"/>
    <property type="project" value="InterPro"/>
</dbReference>
<dbReference type="VEuPathDB" id="FungiDB:H257_14888"/>
<dbReference type="EMBL" id="KI913177">
    <property type="protein sequence ID" value="ETV69244.1"/>
    <property type="molecule type" value="Genomic_DNA"/>
</dbReference>
<protein>
    <recommendedName>
        <fullName evidence="4">PUM-HD domain-containing protein</fullName>
    </recommendedName>
</protein>
<feature type="region of interest" description="Disordered" evidence="2">
    <location>
        <begin position="604"/>
        <end position="653"/>
    </location>
</feature>
<gene>
    <name evidence="3" type="ORF">H257_14888</name>
</gene>
<sequence length="653" mass="73347">MSSSDHDEPPQASRPSDGRPERVRPRRLEPDTLAYLQEVNASFLENLKDGDVETSRMLLWNVLEEIAPRVASAASDRHACEFIEVLVDHMSAQQLRFFLHKMEGYFSHLWTNRYSSHVLQRLLSKVGTIVGNEVKGEADDDDDPDRAADVPPMSSLIVAMCSEVQAEWLTLINDVSASHVMRAVFCALAGRAPVLEKRGKKGKHKALQFQSAQTTAESTSVPREFEDTLSEMLELVLGSSDGRLVELMSDAHAGPVLSMAVRVAPSAVQSKVIFKLLKWNDPERSSQRFYDFAADSVASHFLEAVCHSCDEDVWAAIFERCLQGRLLEFSEHPISNFVVQNFIQRTPTSDLAETVLDELQGALWSLLSSHRAGVIWRLAELCERFKLREKSFFLALVAAIEKLEAAKPEVARRDVVSALIGLQLSNNQNSRLTLNVPGARIVETLLKFPGDVSVPLVQSILKLNSLQLVALAKDSTGSRCLVEPIWASDNQDAKLALFEKLQGQFGSLVLDRNGSFTVLKCFDVVSVAEKVIYINIYIFLISVRLRLPRNYPPWMESWRVVTLRRWCSRIATCTSSSRTAKSGCRRMSEKRRSKNCFPTLWTTKRQRRSASTTKKMEKSQKKKQKPTNKLWAMYSSVSSNSSDSRVSAKPLLQ</sequence>
<evidence type="ECO:0008006" key="4">
    <source>
        <dbReference type="Google" id="ProtNLM"/>
    </source>
</evidence>
<dbReference type="RefSeq" id="XP_009841101.1">
    <property type="nucleotide sequence ID" value="XM_009842799.1"/>
</dbReference>
<dbReference type="GO" id="GO:0000447">
    <property type="term" value="P:endonucleolytic cleavage in ITS1 to separate SSU-rRNA from 5.8S rRNA and LSU-rRNA from tricistronic rRNA transcript (SSU-rRNA, 5.8S rRNA, LSU-rRNA)"/>
    <property type="evidence" value="ECO:0007669"/>
    <property type="project" value="TreeGrafter"/>
</dbReference>
<proteinExistence type="predicted"/>